<organism evidence="2 3">
    <name type="scientific">Ophiocordyceps polyrhachis-furcata BCC 54312</name>
    <dbReference type="NCBI Taxonomy" id="1330021"/>
    <lineage>
        <taxon>Eukaryota</taxon>
        <taxon>Fungi</taxon>
        <taxon>Dikarya</taxon>
        <taxon>Ascomycota</taxon>
        <taxon>Pezizomycotina</taxon>
        <taxon>Sordariomycetes</taxon>
        <taxon>Hypocreomycetidae</taxon>
        <taxon>Hypocreales</taxon>
        <taxon>Ophiocordycipitaceae</taxon>
        <taxon>Ophiocordyceps</taxon>
    </lineage>
</organism>
<accession>A0A367LFC2</accession>
<comment type="caution">
    <text evidence="2">The sequence shown here is derived from an EMBL/GenBank/DDBJ whole genome shotgun (WGS) entry which is preliminary data.</text>
</comment>
<keyword evidence="3" id="KW-1185">Reference proteome</keyword>
<protein>
    <submittedName>
        <fullName evidence="2">Uncharacterized protein</fullName>
    </submittedName>
</protein>
<evidence type="ECO:0000313" key="2">
    <source>
        <dbReference type="EMBL" id="RCI13128.1"/>
    </source>
</evidence>
<evidence type="ECO:0000256" key="1">
    <source>
        <dbReference type="SAM" id="MobiDB-lite"/>
    </source>
</evidence>
<proteinExistence type="predicted"/>
<dbReference type="Proteomes" id="UP000253664">
    <property type="component" value="Unassembled WGS sequence"/>
</dbReference>
<reference evidence="2 3" key="1">
    <citation type="journal article" date="2015" name="BMC Genomics">
        <title>Insights from the genome of Ophiocordyceps polyrhachis-furcata to pathogenicity and host specificity in insect fungi.</title>
        <authorList>
            <person name="Wichadakul D."/>
            <person name="Kobmoo N."/>
            <person name="Ingsriswang S."/>
            <person name="Tangphatsornruang S."/>
            <person name="Chantasingh D."/>
            <person name="Luangsa-ard J.J."/>
            <person name="Eurwilaichitr L."/>
        </authorList>
    </citation>
    <scope>NUCLEOTIDE SEQUENCE [LARGE SCALE GENOMIC DNA]</scope>
    <source>
        <strain evidence="2 3">BCC 54312</strain>
    </source>
</reference>
<evidence type="ECO:0000313" key="3">
    <source>
        <dbReference type="Proteomes" id="UP000253664"/>
    </source>
</evidence>
<name>A0A367LFC2_9HYPO</name>
<dbReference type="EMBL" id="LKCN02000007">
    <property type="protein sequence ID" value="RCI13128.1"/>
    <property type="molecule type" value="Genomic_DNA"/>
</dbReference>
<dbReference type="AlphaFoldDB" id="A0A367LFC2"/>
<feature type="compositionally biased region" description="Low complexity" evidence="1">
    <location>
        <begin position="31"/>
        <end position="62"/>
    </location>
</feature>
<dbReference type="OrthoDB" id="5226533at2759"/>
<feature type="region of interest" description="Disordered" evidence="1">
    <location>
        <begin position="1"/>
        <end position="62"/>
    </location>
</feature>
<gene>
    <name evidence="2" type="ORF">L249_1286</name>
</gene>
<sequence length="99" mass="10391">MPSPPSNPRLPGGFLTLAPTTSSSYPRLPTEDSTSSSPTTTSESCSASPSRRCSSTSASSSSSIGAYKFLKLGPVHWGEHLDGEKGDFFYLDDETTPAS</sequence>